<accession>A0A3B0XEC5</accession>
<dbReference type="InterPro" id="IPR027385">
    <property type="entry name" value="Beta-barrel_OMP"/>
</dbReference>
<dbReference type="SUPFAM" id="SSF56925">
    <property type="entry name" value="OMPA-like"/>
    <property type="match status" value="1"/>
</dbReference>
<name>A0A3B0XEC5_9ZZZZ</name>
<protein>
    <recommendedName>
        <fullName evidence="2">Outer membrane protein beta-barrel domain-containing protein</fullName>
    </recommendedName>
</protein>
<keyword evidence="1" id="KW-0732">Signal</keyword>
<feature type="domain" description="Outer membrane protein beta-barrel" evidence="2">
    <location>
        <begin position="18"/>
        <end position="226"/>
    </location>
</feature>
<dbReference type="EMBL" id="UOFH01000182">
    <property type="protein sequence ID" value="VAW61457.1"/>
    <property type="molecule type" value="Genomic_DNA"/>
</dbReference>
<evidence type="ECO:0000256" key="1">
    <source>
        <dbReference type="ARBA" id="ARBA00022729"/>
    </source>
</evidence>
<dbReference type="AlphaFoldDB" id="A0A3B0XEC5"/>
<proteinExistence type="predicted"/>
<dbReference type="InterPro" id="IPR011250">
    <property type="entry name" value="OMP/PagP_B-barrel"/>
</dbReference>
<dbReference type="Gene3D" id="2.40.160.20">
    <property type="match status" value="1"/>
</dbReference>
<reference evidence="3" key="1">
    <citation type="submission" date="2018-06" db="EMBL/GenBank/DDBJ databases">
        <authorList>
            <person name="Zhirakovskaya E."/>
        </authorList>
    </citation>
    <scope>NUCLEOTIDE SEQUENCE</scope>
</reference>
<evidence type="ECO:0000259" key="2">
    <source>
        <dbReference type="Pfam" id="PF13505"/>
    </source>
</evidence>
<dbReference type="Pfam" id="PF13505">
    <property type="entry name" value="OMP_b-brl"/>
    <property type="match status" value="1"/>
</dbReference>
<evidence type="ECO:0000313" key="3">
    <source>
        <dbReference type="EMBL" id="VAW61457.1"/>
    </source>
</evidence>
<organism evidence="3">
    <name type="scientific">hydrothermal vent metagenome</name>
    <dbReference type="NCBI Taxonomy" id="652676"/>
    <lineage>
        <taxon>unclassified sequences</taxon>
        <taxon>metagenomes</taxon>
        <taxon>ecological metagenomes</taxon>
    </lineage>
</organism>
<sequence length="226" mass="25097">MAFSKTNLITSFTGTLLVASFSSATMAAGMSSPSKRAERTEISFQVRYHDSVSMTTKSDINIDVNSDVSWAFGVGYNFSENLAFDFDVGWGDTGYTGTFIDENNTQQTYSNRLSSSNTNFGLTYNFLAKRFTPFIGASIGWAFLDSNIRDGKDQIYCEPIFPFYCFAFTPTKTSTEFTYGATLGVRFDVSKQMFFKGGVGTKWVDLGNARSTPSATIYHFTVGYMF</sequence>
<gene>
    <name evidence="3" type="ORF">MNBD_GAMMA08-1743</name>
</gene>